<keyword evidence="2" id="KW-1185">Reference proteome</keyword>
<dbReference type="Proteomes" id="UP001614394">
    <property type="component" value="Unassembled WGS sequence"/>
</dbReference>
<gene>
    <name evidence="1" type="ORF">ACIGXA_13360</name>
</gene>
<accession>A0ABW8C6E8</accession>
<dbReference type="RefSeq" id="WP_138354862.1">
    <property type="nucleotide sequence ID" value="NZ_JAAIKO010000040.1"/>
</dbReference>
<name>A0ABW8C6E8_9ACTN</name>
<evidence type="ECO:0000313" key="2">
    <source>
        <dbReference type="Proteomes" id="UP001614394"/>
    </source>
</evidence>
<organism evidence="1 2">
    <name type="scientific">Streptomyces fildesensis</name>
    <dbReference type="NCBI Taxonomy" id="375757"/>
    <lineage>
        <taxon>Bacteria</taxon>
        <taxon>Bacillati</taxon>
        <taxon>Actinomycetota</taxon>
        <taxon>Actinomycetes</taxon>
        <taxon>Kitasatosporales</taxon>
        <taxon>Streptomycetaceae</taxon>
        <taxon>Streptomyces</taxon>
    </lineage>
</organism>
<protein>
    <submittedName>
        <fullName evidence="1">Uncharacterized protein</fullName>
    </submittedName>
</protein>
<reference evidence="1 2" key="1">
    <citation type="submission" date="2024-10" db="EMBL/GenBank/DDBJ databases">
        <title>The Natural Products Discovery Center: Release of the First 8490 Sequenced Strains for Exploring Actinobacteria Biosynthetic Diversity.</title>
        <authorList>
            <person name="Kalkreuter E."/>
            <person name="Kautsar S.A."/>
            <person name="Yang D."/>
            <person name="Bader C.D."/>
            <person name="Teijaro C.N."/>
            <person name="Fluegel L."/>
            <person name="Davis C.M."/>
            <person name="Simpson J.R."/>
            <person name="Lauterbach L."/>
            <person name="Steele A.D."/>
            <person name="Gui C."/>
            <person name="Meng S."/>
            <person name="Li G."/>
            <person name="Viehrig K."/>
            <person name="Ye F."/>
            <person name="Su P."/>
            <person name="Kiefer A.F."/>
            <person name="Nichols A."/>
            <person name="Cepeda A.J."/>
            <person name="Yan W."/>
            <person name="Fan B."/>
            <person name="Jiang Y."/>
            <person name="Adhikari A."/>
            <person name="Zheng C.-J."/>
            <person name="Schuster L."/>
            <person name="Cowan T.M."/>
            <person name="Smanski M.J."/>
            <person name="Chevrette M.G."/>
            <person name="De Carvalho L.P.S."/>
            <person name="Shen B."/>
        </authorList>
    </citation>
    <scope>NUCLEOTIDE SEQUENCE [LARGE SCALE GENOMIC DNA]</scope>
    <source>
        <strain evidence="1 2">NPDC053399</strain>
    </source>
</reference>
<dbReference type="EMBL" id="JBITYG010000003">
    <property type="protein sequence ID" value="MFI9101502.1"/>
    <property type="molecule type" value="Genomic_DNA"/>
</dbReference>
<proteinExistence type="predicted"/>
<evidence type="ECO:0000313" key="1">
    <source>
        <dbReference type="EMBL" id="MFI9101502.1"/>
    </source>
</evidence>
<comment type="caution">
    <text evidence="1">The sequence shown here is derived from an EMBL/GenBank/DDBJ whole genome shotgun (WGS) entry which is preliminary data.</text>
</comment>
<sequence length="76" mass="8546">MGNTVIRIVYLLAPLEPDVGAVVRERRGRVEVYLSDRHHTRDGVAALNSASEELLAAGHWFQLWKGEIVSIRSPEH</sequence>